<keyword evidence="8 10" id="KW-0472">Membrane</keyword>
<dbReference type="Proteomes" id="UP000238801">
    <property type="component" value="Unassembled WGS sequence"/>
</dbReference>
<feature type="region of interest" description="Disordered" evidence="9">
    <location>
        <begin position="419"/>
        <end position="441"/>
    </location>
</feature>
<reference evidence="12 13" key="1">
    <citation type="submission" date="2018-03" db="EMBL/GenBank/DDBJ databases">
        <title>Genomic Encyclopedia of Archaeal and Bacterial Type Strains, Phase II (KMG-II): from individual species to whole genera.</title>
        <authorList>
            <person name="Goeker M."/>
        </authorList>
    </citation>
    <scope>NUCLEOTIDE SEQUENCE [LARGE SCALE GENOMIC DNA]</scope>
    <source>
        <strain evidence="12 13">DSM 29318</strain>
    </source>
</reference>
<keyword evidence="5 10" id="KW-0812">Transmembrane</keyword>
<evidence type="ECO:0000256" key="7">
    <source>
        <dbReference type="ARBA" id="ARBA00023065"/>
    </source>
</evidence>
<evidence type="ECO:0000256" key="1">
    <source>
        <dbReference type="ARBA" id="ARBA00004651"/>
    </source>
</evidence>
<dbReference type="GO" id="GO:0015297">
    <property type="term" value="F:antiporter activity"/>
    <property type="evidence" value="ECO:0007669"/>
    <property type="project" value="UniProtKB-KW"/>
</dbReference>
<dbReference type="Gene3D" id="1.20.1530.20">
    <property type="match status" value="1"/>
</dbReference>
<dbReference type="PANTHER" id="PTHR32507">
    <property type="entry name" value="NA(+)/H(+) ANTIPORTER 1"/>
    <property type="match status" value="1"/>
</dbReference>
<sequence>MLDWPTIDMRDLIYGVLGLALLGLTFQTALGKYRLVNIPFFYILGGIAVAALGFPMIDPRDGAWESAAIEHISELIVIISLAGAGLAIDTPMNWRNWKSAFMLLLVAMPLTIAATAFAGVAWLGLPLAGALLLAAALAPTDPVMARTVQVAPPGKGERPMEVALTAEAGMNDGLAFPFIYLAISVASYGWMANGALGAPEWFWTQWLTFDLFYRVAVGCIGGFLVGFAVSWVVTSPVGDARNGAWNAIVTALSATLLSYGLVEAVDGYGFLAVFFAARAGRMNTRGTSSEDYQRFVHHGSDQLETILLAFLLLWFGTFLYAGGMAGVTLAEILFAALLIFVIRPAAGLLSLLRVDCQNLERYKVAFFGVRGMGSVFYIAYAQNHAEFESIDAVWRIAAIVIFASIGIHGFMANFIVGPDEEEDSEDHPNESVAQTRPDAAA</sequence>
<feature type="transmembrane region" description="Helical" evidence="10">
    <location>
        <begin position="100"/>
        <end position="125"/>
    </location>
</feature>
<keyword evidence="2" id="KW-0813">Transport</keyword>
<evidence type="ECO:0000313" key="13">
    <source>
        <dbReference type="Proteomes" id="UP000238801"/>
    </source>
</evidence>
<comment type="caution">
    <text evidence="12">The sequence shown here is derived from an EMBL/GenBank/DDBJ whole genome shotgun (WGS) entry which is preliminary data.</text>
</comment>
<feature type="transmembrane region" description="Helical" evidence="10">
    <location>
        <begin position="38"/>
        <end position="57"/>
    </location>
</feature>
<feature type="transmembrane region" description="Helical" evidence="10">
    <location>
        <begin position="69"/>
        <end position="88"/>
    </location>
</feature>
<dbReference type="Pfam" id="PF00999">
    <property type="entry name" value="Na_H_Exchanger"/>
    <property type="match status" value="1"/>
</dbReference>
<evidence type="ECO:0000256" key="3">
    <source>
        <dbReference type="ARBA" id="ARBA00022449"/>
    </source>
</evidence>
<evidence type="ECO:0000256" key="8">
    <source>
        <dbReference type="ARBA" id="ARBA00023136"/>
    </source>
</evidence>
<dbReference type="InterPro" id="IPR006153">
    <property type="entry name" value="Cation/H_exchanger_TM"/>
</dbReference>
<dbReference type="GO" id="GO:1902600">
    <property type="term" value="P:proton transmembrane transport"/>
    <property type="evidence" value="ECO:0007669"/>
    <property type="project" value="InterPro"/>
</dbReference>
<organism evidence="12 13">
    <name type="scientific">Hasllibacter halocynthiae</name>
    <dbReference type="NCBI Taxonomy" id="595589"/>
    <lineage>
        <taxon>Bacteria</taxon>
        <taxon>Pseudomonadati</taxon>
        <taxon>Pseudomonadota</taxon>
        <taxon>Alphaproteobacteria</taxon>
        <taxon>Rhodobacterales</taxon>
        <taxon>Roseobacteraceae</taxon>
        <taxon>Hasllibacter</taxon>
    </lineage>
</organism>
<evidence type="ECO:0000256" key="6">
    <source>
        <dbReference type="ARBA" id="ARBA00022989"/>
    </source>
</evidence>
<feature type="transmembrane region" description="Helical" evidence="10">
    <location>
        <begin position="211"/>
        <end position="232"/>
    </location>
</feature>
<evidence type="ECO:0000256" key="5">
    <source>
        <dbReference type="ARBA" id="ARBA00022692"/>
    </source>
</evidence>
<name>A0A2T0X8C4_9RHOB</name>
<evidence type="ECO:0000256" key="4">
    <source>
        <dbReference type="ARBA" id="ARBA00022475"/>
    </source>
</evidence>
<evidence type="ECO:0000313" key="12">
    <source>
        <dbReference type="EMBL" id="PRY95155.1"/>
    </source>
</evidence>
<feature type="domain" description="Cation/H+ exchanger transmembrane" evidence="11">
    <location>
        <begin position="30"/>
        <end position="415"/>
    </location>
</feature>
<keyword evidence="4" id="KW-1003">Cell membrane</keyword>
<evidence type="ECO:0000256" key="10">
    <source>
        <dbReference type="SAM" id="Phobius"/>
    </source>
</evidence>
<keyword evidence="3" id="KW-0050">Antiport</keyword>
<keyword evidence="6 10" id="KW-1133">Transmembrane helix</keyword>
<proteinExistence type="predicted"/>
<feature type="transmembrane region" description="Helical" evidence="10">
    <location>
        <begin position="173"/>
        <end position="191"/>
    </location>
</feature>
<comment type="subcellular location">
    <subcellularLocation>
        <location evidence="1">Cell membrane</location>
        <topology evidence="1">Multi-pass membrane protein</topology>
    </subcellularLocation>
</comment>
<dbReference type="PANTHER" id="PTHR32507:SF8">
    <property type="entry name" value="CNH1P"/>
    <property type="match status" value="1"/>
</dbReference>
<protein>
    <submittedName>
        <fullName evidence="12">Sodium/proton antiporter (CPA1 family)</fullName>
    </submittedName>
</protein>
<keyword evidence="13" id="KW-1185">Reference proteome</keyword>
<dbReference type="RefSeq" id="WP_106159569.1">
    <property type="nucleotide sequence ID" value="NZ_PVTT01000001.1"/>
</dbReference>
<evidence type="ECO:0000259" key="11">
    <source>
        <dbReference type="Pfam" id="PF00999"/>
    </source>
</evidence>
<feature type="transmembrane region" description="Helical" evidence="10">
    <location>
        <begin position="305"/>
        <end position="326"/>
    </location>
</feature>
<dbReference type="InterPro" id="IPR038770">
    <property type="entry name" value="Na+/solute_symporter_sf"/>
</dbReference>
<feature type="transmembrane region" description="Helical" evidence="10">
    <location>
        <begin position="392"/>
        <end position="416"/>
    </location>
</feature>
<dbReference type="OrthoDB" id="9810860at2"/>
<evidence type="ECO:0000256" key="2">
    <source>
        <dbReference type="ARBA" id="ARBA00022448"/>
    </source>
</evidence>
<dbReference type="GO" id="GO:0005886">
    <property type="term" value="C:plasma membrane"/>
    <property type="evidence" value="ECO:0007669"/>
    <property type="project" value="UniProtKB-SubCell"/>
</dbReference>
<feature type="transmembrane region" description="Helical" evidence="10">
    <location>
        <begin position="364"/>
        <end position="380"/>
    </location>
</feature>
<evidence type="ECO:0000256" key="9">
    <source>
        <dbReference type="SAM" id="MobiDB-lite"/>
    </source>
</evidence>
<accession>A0A2T0X8C4</accession>
<feature type="transmembrane region" description="Helical" evidence="10">
    <location>
        <begin position="12"/>
        <end position="31"/>
    </location>
</feature>
<gene>
    <name evidence="12" type="ORF">BCF33_0769</name>
</gene>
<keyword evidence="7" id="KW-0406">Ion transport</keyword>
<dbReference type="EMBL" id="PVTT01000001">
    <property type="protein sequence ID" value="PRY95155.1"/>
    <property type="molecule type" value="Genomic_DNA"/>
</dbReference>
<feature type="transmembrane region" description="Helical" evidence="10">
    <location>
        <begin position="332"/>
        <end position="352"/>
    </location>
</feature>
<dbReference type="AlphaFoldDB" id="A0A2T0X8C4"/>